<name>A0AAV4QWJ9_9ARAC</name>
<evidence type="ECO:0000313" key="4">
    <source>
        <dbReference type="Proteomes" id="UP001054837"/>
    </source>
</evidence>
<evidence type="ECO:0000256" key="2">
    <source>
        <dbReference type="SAM" id="SignalP"/>
    </source>
</evidence>
<evidence type="ECO:0000256" key="1">
    <source>
        <dbReference type="SAM" id="MobiDB-lite"/>
    </source>
</evidence>
<accession>A0AAV4QWJ9</accession>
<evidence type="ECO:0000313" key="3">
    <source>
        <dbReference type="EMBL" id="GIY13630.1"/>
    </source>
</evidence>
<feature type="signal peptide" evidence="2">
    <location>
        <begin position="1"/>
        <end position="21"/>
    </location>
</feature>
<dbReference type="AlphaFoldDB" id="A0AAV4QWJ9"/>
<organism evidence="3 4">
    <name type="scientific">Caerostris darwini</name>
    <dbReference type="NCBI Taxonomy" id="1538125"/>
    <lineage>
        <taxon>Eukaryota</taxon>
        <taxon>Metazoa</taxon>
        <taxon>Ecdysozoa</taxon>
        <taxon>Arthropoda</taxon>
        <taxon>Chelicerata</taxon>
        <taxon>Arachnida</taxon>
        <taxon>Araneae</taxon>
        <taxon>Araneomorphae</taxon>
        <taxon>Entelegynae</taxon>
        <taxon>Araneoidea</taxon>
        <taxon>Araneidae</taxon>
        <taxon>Caerostris</taxon>
    </lineage>
</organism>
<keyword evidence="4" id="KW-1185">Reference proteome</keyword>
<feature type="region of interest" description="Disordered" evidence="1">
    <location>
        <begin position="151"/>
        <end position="173"/>
    </location>
</feature>
<gene>
    <name evidence="3" type="ORF">CDAR_567541</name>
</gene>
<sequence>MLMSFLPLMDWFRVWFSTALTEESRALVLEKRVSSEHFTRMDSVDASFSESQTSESGRVKLESAFRAHIKVSRGRDSAPIYWAHQGQSVRGALNLRTKRALTLSTVKIARPPFPKDFSRNLPRSAFVTPRTPERVESDYFDPVGVKSCPRDGPYLRHSDGLPPVSGPPPSESFLPPSFDTFGKVFSVERSHHFHP</sequence>
<feature type="chain" id="PRO_5043910099" evidence="2">
    <location>
        <begin position="22"/>
        <end position="195"/>
    </location>
</feature>
<comment type="caution">
    <text evidence="3">The sequence shown here is derived from an EMBL/GenBank/DDBJ whole genome shotgun (WGS) entry which is preliminary data.</text>
</comment>
<protein>
    <submittedName>
        <fullName evidence="3">Uncharacterized protein</fullName>
    </submittedName>
</protein>
<proteinExistence type="predicted"/>
<dbReference type="Proteomes" id="UP001054837">
    <property type="component" value="Unassembled WGS sequence"/>
</dbReference>
<reference evidence="3 4" key="1">
    <citation type="submission" date="2021-06" db="EMBL/GenBank/DDBJ databases">
        <title>Caerostris darwini draft genome.</title>
        <authorList>
            <person name="Kono N."/>
            <person name="Arakawa K."/>
        </authorList>
    </citation>
    <scope>NUCLEOTIDE SEQUENCE [LARGE SCALE GENOMIC DNA]</scope>
</reference>
<keyword evidence="2" id="KW-0732">Signal</keyword>
<dbReference type="EMBL" id="BPLQ01005263">
    <property type="protein sequence ID" value="GIY13630.1"/>
    <property type="molecule type" value="Genomic_DNA"/>
</dbReference>